<dbReference type="InParanoid" id="A0A0C3FQS8"/>
<accession>A0A0C3FQS8</accession>
<gene>
    <name evidence="1" type="ORF">PILCRDRAFT_8579</name>
</gene>
<protein>
    <submittedName>
        <fullName evidence="1">Uncharacterized protein</fullName>
    </submittedName>
</protein>
<evidence type="ECO:0000313" key="1">
    <source>
        <dbReference type="EMBL" id="KIM81516.1"/>
    </source>
</evidence>
<dbReference type="OrthoDB" id="3183574at2759"/>
<dbReference type="Proteomes" id="UP000054166">
    <property type="component" value="Unassembled WGS sequence"/>
</dbReference>
<dbReference type="HOGENOM" id="CLU_068912_0_1_1"/>
<keyword evidence="2" id="KW-1185">Reference proteome</keyword>
<dbReference type="EMBL" id="KN832998">
    <property type="protein sequence ID" value="KIM81516.1"/>
    <property type="molecule type" value="Genomic_DNA"/>
</dbReference>
<sequence>MLQPFFSNIQEFMAVLASTETVISGLQALHCMMPPYNCSWAPADMDMDMSLKGYEELIKYIGDKGYKMLNDGKKKQNDYTTCKGFGEIQFVTAMIRGNSQIDIIVPAHVSPIVPIFYFHSTVVTNFISAYEFFSAYPLLNEAYHSLINPNTFAPLQEPTQKSKGAFRNIMIEDLIQLDSMGNS</sequence>
<proteinExistence type="predicted"/>
<organism evidence="1 2">
    <name type="scientific">Piloderma croceum (strain F 1598)</name>
    <dbReference type="NCBI Taxonomy" id="765440"/>
    <lineage>
        <taxon>Eukaryota</taxon>
        <taxon>Fungi</taxon>
        <taxon>Dikarya</taxon>
        <taxon>Basidiomycota</taxon>
        <taxon>Agaricomycotina</taxon>
        <taxon>Agaricomycetes</taxon>
        <taxon>Agaricomycetidae</taxon>
        <taxon>Atheliales</taxon>
        <taxon>Atheliaceae</taxon>
        <taxon>Piloderma</taxon>
    </lineage>
</organism>
<dbReference type="AlphaFoldDB" id="A0A0C3FQS8"/>
<evidence type="ECO:0000313" key="2">
    <source>
        <dbReference type="Proteomes" id="UP000054166"/>
    </source>
</evidence>
<reference evidence="2" key="2">
    <citation type="submission" date="2015-01" db="EMBL/GenBank/DDBJ databases">
        <title>Evolutionary Origins and Diversification of the Mycorrhizal Mutualists.</title>
        <authorList>
            <consortium name="DOE Joint Genome Institute"/>
            <consortium name="Mycorrhizal Genomics Consortium"/>
            <person name="Kohler A."/>
            <person name="Kuo A."/>
            <person name="Nagy L.G."/>
            <person name="Floudas D."/>
            <person name="Copeland A."/>
            <person name="Barry K.W."/>
            <person name="Cichocki N."/>
            <person name="Veneault-Fourrey C."/>
            <person name="LaButti K."/>
            <person name="Lindquist E.A."/>
            <person name="Lipzen A."/>
            <person name="Lundell T."/>
            <person name="Morin E."/>
            <person name="Murat C."/>
            <person name="Riley R."/>
            <person name="Ohm R."/>
            <person name="Sun H."/>
            <person name="Tunlid A."/>
            <person name="Henrissat B."/>
            <person name="Grigoriev I.V."/>
            <person name="Hibbett D.S."/>
            <person name="Martin F."/>
        </authorList>
    </citation>
    <scope>NUCLEOTIDE SEQUENCE [LARGE SCALE GENOMIC DNA]</scope>
    <source>
        <strain evidence="2">F 1598</strain>
    </source>
</reference>
<reference evidence="1 2" key="1">
    <citation type="submission" date="2014-04" db="EMBL/GenBank/DDBJ databases">
        <authorList>
            <consortium name="DOE Joint Genome Institute"/>
            <person name="Kuo A."/>
            <person name="Tarkka M."/>
            <person name="Buscot F."/>
            <person name="Kohler A."/>
            <person name="Nagy L.G."/>
            <person name="Floudas D."/>
            <person name="Copeland A."/>
            <person name="Barry K.W."/>
            <person name="Cichocki N."/>
            <person name="Veneault-Fourrey C."/>
            <person name="LaButti K."/>
            <person name="Lindquist E.A."/>
            <person name="Lipzen A."/>
            <person name="Lundell T."/>
            <person name="Morin E."/>
            <person name="Murat C."/>
            <person name="Sun H."/>
            <person name="Tunlid A."/>
            <person name="Henrissat B."/>
            <person name="Grigoriev I.V."/>
            <person name="Hibbett D.S."/>
            <person name="Martin F."/>
            <person name="Nordberg H.P."/>
            <person name="Cantor M.N."/>
            <person name="Hua S.X."/>
        </authorList>
    </citation>
    <scope>NUCLEOTIDE SEQUENCE [LARGE SCALE GENOMIC DNA]</scope>
    <source>
        <strain evidence="1 2">F 1598</strain>
    </source>
</reference>
<name>A0A0C3FQS8_PILCF</name>